<evidence type="ECO:0000256" key="4">
    <source>
        <dbReference type="ARBA" id="ARBA00022690"/>
    </source>
</evidence>
<dbReference type="InterPro" id="IPR023796">
    <property type="entry name" value="Serpin_dom"/>
</dbReference>
<dbReference type="Proteomes" id="UP000001555">
    <property type="component" value="Unassembled WGS sequence"/>
</dbReference>
<dbReference type="VEuPathDB" id="VectorBase:ISCI020581"/>
<evidence type="ECO:0000256" key="1">
    <source>
        <dbReference type="ARBA" id="ARBA00004613"/>
    </source>
</evidence>
<dbReference type="SUPFAM" id="SSF56574">
    <property type="entry name" value="Serpins"/>
    <property type="match status" value="1"/>
</dbReference>
<name>B7Q2U8_IXOSC</name>
<evidence type="ECO:0000256" key="3">
    <source>
        <dbReference type="ARBA" id="ARBA00022525"/>
    </source>
</evidence>
<dbReference type="GO" id="GO:0005615">
    <property type="term" value="C:extracellular space"/>
    <property type="evidence" value="ECO:0007669"/>
    <property type="project" value="InterPro"/>
</dbReference>
<gene>
    <name evidence="8" type="ORF">IscW_ISCW020581</name>
</gene>
<dbReference type="InterPro" id="IPR000215">
    <property type="entry name" value="Serpin_fam"/>
</dbReference>
<dbReference type="EC" id="2.7.11.1" evidence="8"/>
<dbReference type="PROSITE" id="PS00284">
    <property type="entry name" value="SERPIN"/>
    <property type="match status" value="1"/>
</dbReference>
<dbReference type="Gene3D" id="2.30.39.10">
    <property type="entry name" value="Alpha-1-antitrypsin, domain 1"/>
    <property type="match status" value="1"/>
</dbReference>
<evidence type="ECO:0000313" key="10">
    <source>
        <dbReference type="Proteomes" id="UP000001555"/>
    </source>
</evidence>
<comment type="subcellular location">
    <subcellularLocation>
        <location evidence="1">Secreted</location>
    </subcellularLocation>
</comment>
<proteinExistence type="inferred from homology"/>
<dbReference type="PANTHER" id="PTHR11461:SF211">
    <property type="entry name" value="GH10112P-RELATED"/>
    <property type="match status" value="1"/>
</dbReference>
<keyword evidence="4" id="KW-0646">Protease inhibitor</keyword>
<keyword evidence="5" id="KW-0722">Serine protease inhibitor</keyword>
<dbReference type="GO" id="GO:0004674">
    <property type="term" value="F:protein serine/threonine kinase activity"/>
    <property type="evidence" value="ECO:0007669"/>
    <property type="project" value="UniProtKB-EC"/>
</dbReference>
<evidence type="ECO:0000256" key="5">
    <source>
        <dbReference type="ARBA" id="ARBA00022900"/>
    </source>
</evidence>
<evidence type="ECO:0000256" key="6">
    <source>
        <dbReference type="ARBA" id="ARBA00023180"/>
    </source>
</evidence>
<dbReference type="HOGENOM" id="CLU_023330_6_2_1"/>
<dbReference type="InterPro" id="IPR042178">
    <property type="entry name" value="Serpin_sf_1"/>
</dbReference>
<dbReference type="InterPro" id="IPR023795">
    <property type="entry name" value="Serpin_CS"/>
</dbReference>
<dbReference type="PANTHER" id="PTHR11461">
    <property type="entry name" value="SERINE PROTEASE INHIBITOR, SERPIN"/>
    <property type="match status" value="1"/>
</dbReference>
<feature type="domain" description="Serpin" evidence="7">
    <location>
        <begin position="19"/>
        <end position="127"/>
    </location>
</feature>
<protein>
    <submittedName>
        <fullName evidence="8 9">Serpin, putative</fullName>
        <ecNumber evidence="8">2.7.11.1</ecNumber>
    </submittedName>
</protein>
<dbReference type="STRING" id="6945.B7Q2U8"/>
<dbReference type="Pfam" id="PF00079">
    <property type="entry name" value="Serpin"/>
    <property type="match status" value="1"/>
</dbReference>
<keyword evidence="6" id="KW-0325">Glycoprotein</keyword>
<dbReference type="InterPro" id="IPR036186">
    <property type="entry name" value="Serpin_sf"/>
</dbReference>
<dbReference type="Gene3D" id="3.30.497.10">
    <property type="entry name" value="Antithrombin, subunit I, domain 2"/>
    <property type="match status" value="1"/>
</dbReference>
<dbReference type="InterPro" id="IPR042185">
    <property type="entry name" value="Serpin_sf_2"/>
</dbReference>
<evidence type="ECO:0000313" key="9">
    <source>
        <dbReference type="EnsemblMetazoa" id="ISCW020581-PA"/>
    </source>
</evidence>
<accession>B7Q2U8</accession>
<evidence type="ECO:0000256" key="2">
    <source>
        <dbReference type="ARBA" id="ARBA00009500"/>
    </source>
</evidence>
<evidence type="ECO:0000259" key="7">
    <source>
        <dbReference type="Pfam" id="PF00079"/>
    </source>
</evidence>
<dbReference type="PaxDb" id="6945-B7Q2U8"/>
<keyword evidence="10" id="KW-1185">Reference proteome</keyword>
<organism>
    <name type="scientific">Ixodes scapularis</name>
    <name type="common">Black-legged tick</name>
    <name type="synonym">Deer tick</name>
    <dbReference type="NCBI Taxonomy" id="6945"/>
    <lineage>
        <taxon>Eukaryota</taxon>
        <taxon>Metazoa</taxon>
        <taxon>Ecdysozoa</taxon>
        <taxon>Arthropoda</taxon>
        <taxon>Chelicerata</taxon>
        <taxon>Arachnida</taxon>
        <taxon>Acari</taxon>
        <taxon>Parasitiformes</taxon>
        <taxon>Ixodida</taxon>
        <taxon>Ixodoidea</taxon>
        <taxon>Ixodidae</taxon>
        <taxon>Ixodinae</taxon>
        <taxon>Ixodes</taxon>
    </lineage>
</organism>
<dbReference type="GO" id="GO:0004867">
    <property type="term" value="F:serine-type endopeptidase inhibitor activity"/>
    <property type="evidence" value="ECO:0007669"/>
    <property type="project" value="UniProtKB-KW"/>
</dbReference>
<dbReference type="EnsemblMetazoa" id="ISCW020581-RA">
    <property type="protein sequence ID" value="ISCW020581-PA"/>
    <property type="gene ID" value="ISCW020581"/>
</dbReference>
<keyword evidence="3" id="KW-0964">Secreted</keyword>
<dbReference type="AlphaFoldDB" id="B7Q2U8"/>
<sequence>MFSFKCLSPLQCNRSLPVPQVRLRLPKFKLNQTVDLRSALTSMGAADLFTEDADLSGVSASEGLTLSSAVHKAVLEVNEEGTEAAAASGVVMTRRAIEGIDFTVDHPFFFVLRTRDPDVVLFAGSVREL</sequence>
<dbReference type="MEROPS" id="I04.964"/>
<dbReference type="VEuPathDB" id="VectorBase:ISCW020581"/>
<dbReference type="InParanoid" id="B7Q2U8"/>
<reference evidence="8 10" key="1">
    <citation type="submission" date="2008-03" db="EMBL/GenBank/DDBJ databases">
        <title>Annotation of Ixodes scapularis.</title>
        <authorList>
            <consortium name="Ixodes scapularis Genome Project Consortium"/>
            <person name="Caler E."/>
            <person name="Hannick L.I."/>
            <person name="Bidwell S."/>
            <person name="Joardar V."/>
            <person name="Thiagarajan M."/>
            <person name="Amedeo P."/>
            <person name="Galinsky K.J."/>
            <person name="Schobel S."/>
            <person name="Inman J."/>
            <person name="Hostetler J."/>
            <person name="Miller J."/>
            <person name="Hammond M."/>
            <person name="Megy K."/>
            <person name="Lawson D."/>
            <person name="Kodira C."/>
            <person name="Sutton G."/>
            <person name="Meyer J."/>
            <person name="Hill C.A."/>
            <person name="Birren B."/>
            <person name="Nene V."/>
            <person name="Collins F."/>
            <person name="Alarcon-Chaidez F."/>
            <person name="Wikel S."/>
            <person name="Strausberg R."/>
        </authorList>
    </citation>
    <scope>NUCLEOTIDE SEQUENCE [LARGE SCALE GENOMIC DNA]</scope>
    <source>
        <strain evidence="10">Wikel</strain>
        <strain evidence="8">Wikel colony</strain>
    </source>
</reference>
<reference evidence="9" key="2">
    <citation type="submission" date="2020-05" db="UniProtKB">
        <authorList>
            <consortium name="EnsemblMetazoa"/>
        </authorList>
    </citation>
    <scope>IDENTIFICATION</scope>
    <source>
        <strain evidence="9">wikel</strain>
    </source>
</reference>
<dbReference type="EMBL" id="ABJB010096961">
    <property type="status" value="NOT_ANNOTATED_CDS"/>
    <property type="molecule type" value="Genomic_DNA"/>
</dbReference>
<keyword evidence="8" id="KW-0808">Transferase</keyword>
<dbReference type="EMBL" id="DS846142">
    <property type="protein sequence ID" value="EEC13170.1"/>
    <property type="molecule type" value="Genomic_DNA"/>
</dbReference>
<evidence type="ECO:0000313" key="8">
    <source>
        <dbReference type="EMBL" id="EEC13170.1"/>
    </source>
</evidence>
<comment type="similarity">
    <text evidence="2">Belongs to the serpin family.</text>
</comment>